<feature type="transmembrane region" description="Helical" evidence="7">
    <location>
        <begin position="442"/>
        <end position="465"/>
    </location>
</feature>
<evidence type="ECO:0000256" key="2">
    <source>
        <dbReference type="ARBA" id="ARBA00022448"/>
    </source>
</evidence>
<evidence type="ECO:0000256" key="5">
    <source>
        <dbReference type="ARBA" id="ARBA00022989"/>
    </source>
</evidence>
<dbReference type="RefSeq" id="WP_190919706.1">
    <property type="nucleotide sequence ID" value="NZ_JACXIZ010000028.1"/>
</dbReference>
<accession>A0A927BVZ2</accession>
<dbReference type="InterPro" id="IPR035906">
    <property type="entry name" value="MetI-like_sf"/>
</dbReference>
<reference evidence="8" key="1">
    <citation type="submission" date="2020-09" db="EMBL/GenBank/DDBJ databases">
        <title>A novel bacterium of genus Paenibacillus, isolated from South China Sea.</title>
        <authorList>
            <person name="Huang H."/>
            <person name="Mo K."/>
            <person name="Hu Y."/>
        </authorList>
    </citation>
    <scope>NUCLEOTIDE SEQUENCE</scope>
    <source>
        <strain evidence="8">IB182496</strain>
    </source>
</reference>
<feature type="transmembrane region" description="Helical" evidence="7">
    <location>
        <begin position="135"/>
        <end position="155"/>
    </location>
</feature>
<evidence type="ECO:0000256" key="6">
    <source>
        <dbReference type="ARBA" id="ARBA00023136"/>
    </source>
</evidence>
<comment type="subcellular location">
    <subcellularLocation>
        <location evidence="1">Cell membrane</location>
        <topology evidence="1">Multi-pass membrane protein</topology>
    </subcellularLocation>
</comment>
<keyword evidence="9" id="KW-1185">Reference proteome</keyword>
<evidence type="ECO:0000256" key="3">
    <source>
        <dbReference type="ARBA" id="ARBA00022475"/>
    </source>
</evidence>
<proteinExistence type="predicted"/>
<sequence length="581" mass="63466">MPSNPERPEHPASGTAYTEVEGLSFGQRIWKYKLHYFIVFPPLALLFALQVWPLIMGVLIALKDYNLFKGIAGSEWVGLGNFSALFDRPEFIRLLGNTVSINLSHMLLTGIGALVLALALAAVRPRWLRGALETLLLLPFFVPLTVVAALMVYVFSPSQAPFFAVETPLLLQADAFRSAIVLLRTALVWGVPVALALTAIGIRHAAAEAQPQLPGGYLRLTLLPALRAVAAFMLIQLTLLLAEPLDLMQVLVNPMVYETADTLGLYAFRTGIITAEFSIGAAAQVLQSVVQLVLVALVYLLLRGLLRRDLVRPRADAGAEAIRGRGGAAGTTIGSLIALLPAALVLFGLYVLFIHPWLAGIDTGPAAQSELSGLLGGAMLRYGLLYALAAVLFMALTALLAYPLTARRLPGRALYVCGLLLALGLGTHPLGEYLMLRELTGLRPAALVMTGLFNLAAVFVLAGVFNRRCDERKRAHEASGRGELHAFFTLFLPQTWRTLLALGALHFVTLWSGLMRPLTFLPDPEQAPPMLLLYQSIHGQQESIWPMLQACIWVSLPPLVLFLLLRRWIVSETLLSQWRRF</sequence>
<comment type="caution">
    <text evidence="8">The sequence shown here is derived from an EMBL/GenBank/DDBJ whole genome shotgun (WGS) entry which is preliminary data.</text>
</comment>
<organism evidence="8 9">
    <name type="scientific">Paenibacillus sabuli</name>
    <dbReference type="NCBI Taxonomy" id="2772509"/>
    <lineage>
        <taxon>Bacteria</taxon>
        <taxon>Bacillati</taxon>
        <taxon>Bacillota</taxon>
        <taxon>Bacilli</taxon>
        <taxon>Bacillales</taxon>
        <taxon>Paenibacillaceae</taxon>
        <taxon>Paenibacillus</taxon>
    </lineage>
</organism>
<dbReference type="PANTHER" id="PTHR43744">
    <property type="entry name" value="ABC TRANSPORTER PERMEASE PROTEIN MG189-RELATED-RELATED"/>
    <property type="match status" value="1"/>
</dbReference>
<dbReference type="Gene3D" id="1.10.3720.10">
    <property type="entry name" value="MetI-like"/>
    <property type="match status" value="2"/>
</dbReference>
<evidence type="ECO:0000256" key="1">
    <source>
        <dbReference type="ARBA" id="ARBA00004651"/>
    </source>
</evidence>
<dbReference type="Proteomes" id="UP000621560">
    <property type="component" value="Unassembled WGS sequence"/>
</dbReference>
<feature type="transmembrane region" description="Helical" evidence="7">
    <location>
        <begin position="379"/>
        <end position="401"/>
    </location>
</feature>
<feature type="transmembrane region" description="Helical" evidence="7">
    <location>
        <begin position="36"/>
        <end position="62"/>
    </location>
</feature>
<feature type="transmembrane region" description="Helical" evidence="7">
    <location>
        <begin position="103"/>
        <end position="123"/>
    </location>
</feature>
<evidence type="ECO:0000256" key="7">
    <source>
        <dbReference type="SAM" id="Phobius"/>
    </source>
</evidence>
<feature type="transmembrane region" description="Helical" evidence="7">
    <location>
        <begin position="544"/>
        <end position="565"/>
    </location>
</feature>
<feature type="transmembrane region" description="Helical" evidence="7">
    <location>
        <begin position="281"/>
        <end position="302"/>
    </location>
</feature>
<keyword evidence="5 7" id="KW-1133">Transmembrane helix</keyword>
<feature type="transmembrane region" description="Helical" evidence="7">
    <location>
        <begin position="333"/>
        <end position="359"/>
    </location>
</feature>
<keyword evidence="6 7" id="KW-0472">Membrane</keyword>
<dbReference type="AlphaFoldDB" id="A0A927BVZ2"/>
<protein>
    <submittedName>
        <fullName evidence="8">Uncharacterized protein</fullName>
    </submittedName>
</protein>
<keyword evidence="2" id="KW-0813">Transport</keyword>
<keyword evidence="3" id="KW-1003">Cell membrane</keyword>
<feature type="transmembrane region" description="Helical" evidence="7">
    <location>
        <begin position="220"/>
        <end position="242"/>
    </location>
</feature>
<keyword evidence="4 7" id="KW-0812">Transmembrane</keyword>
<evidence type="ECO:0000256" key="4">
    <source>
        <dbReference type="ARBA" id="ARBA00022692"/>
    </source>
</evidence>
<feature type="transmembrane region" description="Helical" evidence="7">
    <location>
        <begin position="413"/>
        <end position="430"/>
    </location>
</feature>
<gene>
    <name evidence="8" type="ORF">IDH44_17045</name>
</gene>
<name>A0A927BVZ2_9BACL</name>
<feature type="transmembrane region" description="Helical" evidence="7">
    <location>
        <begin position="175"/>
        <end position="200"/>
    </location>
</feature>
<dbReference type="SUPFAM" id="SSF161098">
    <property type="entry name" value="MetI-like"/>
    <property type="match status" value="2"/>
</dbReference>
<dbReference type="GO" id="GO:0005886">
    <property type="term" value="C:plasma membrane"/>
    <property type="evidence" value="ECO:0007669"/>
    <property type="project" value="UniProtKB-SubCell"/>
</dbReference>
<dbReference type="EMBL" id="JACXIZ010000028">
    <property type="protein sequence ID" value="MBD2846906.1"/>
    <property type="molecule type" value="Genomic_DNA"/>
</dbReference>
<dbReference type="PANTHER" id="PTHR43744:SF8">
    <property type="entry name" value="SN-GLYCEROL-3-PHOSPHATE TRANSPORT SYSTEM PERMEASE PROTEIN UGPE"/>
    <property type="match status" value="1"/>
</dbReference>
<evidence type="ECO:0000313" key="8">
    <source>
        <dbReference type="EMBL" id="MBD2846906.1"/>
    </source>
</evidence>
<evidence type="ECO:0000313" key="9">
    <source>
        <dbReference type="Proteomes" id="UP000621560"/>
    </source>
</evidence>